<evidence type="ECO:0000256" key="8">
    <source>
        <dbReference type="ARBA" id="ARBA00022737"/>
    </source>
</evidence>
<dbReference type="FunFam" id="1.10.1300.10:FF:000003">
    <property type="entry name" value="Phosphodiesterase"/>
    <property type="match status" value="1"/>
</dbReference>
<comment type="function">
    <text evidence="15">Plays a role in signal transduction by regulating the intracellular concentration of cyclic nucleotides. This phosphodiesterase catalyzes the specific hydrolysis of cGMP to 5'-GMP. Specifically regulates nitric-oxide-generated cGMP.</text>
</comment>
<dbReference type="FunFam" id="3.30.450.40:FF:000015">
    <property type="entry name" value="Phosphodiesterase"/>
    <property type="match status" value="1"/>
</dbReference>
<dbReference type="GO" id="GO:0007165">
    <property type="term" value="P:signal transduction"/>
    <property type="evidence" value="ECO:0007669"/>
    <property type="project" value="InterPro"/>
</dbReference>
<comment type="catalytic activity">
    <reaction evidence="13">
        <text>3',5'-cyclic GMP + H2O = GMP + H(+)</text>
        <dbReference type="Rhea" id="RHEA:16957"/>
        <dbReference type="ChEBI" id="CHEBI:15377"/>
        <dbReference type="ChEBI" id="CHEBI:15378"/>
        <dbReference type="ChEBI" id="CHEBI:57746"/>
        <dbReference type="ChEBI" id="CHEBI:58115"/>
        <dbReference type="EC" id="3.1.4.35"/>
    </reaction>
    <physiologicalReaction direction="left-to-right" evidence="13">
        <dbReference type="Rhea" id="RHEA:16958"/>
    </physiologicalReaction>
</comment>
<keyword evidence="12" id="KW-0142">cGMP-binding</keyword>
<dbReference type="InterPro" id="IPR003607">
    <property type="entry name" value="HD/PDEase_dom"/>
</dbReference>
<dbReference type="InterPro" id="IPR023174">
    <property type="entry name" value="PDEase_CS"/>
</dbReference>
<comment type="pathway">
    <text evidence="14">Purine metabolism; 3',5'-cyclic GMP degradation; GMP from 3',5'-cyclic GMP: step 1/1.</text>
</comment>
<dbReference type="Gene3D" id="1.10.1300.10">
    <property type="entry name" value="3'5'-cyclic nucleotide phosphodiesterase, catalytic domain"/>
    <property type="match status" value="1"/>
</dbReference>
<dbReference type="Pfam" id="PF01590">
    <property type="entry name" value="GAF"/>
    <property type="match status" value="2"/>
</dbReference>
<evidence type="ECO:0000256" key="16">
    <source>
        <dbReference type="PIRSR" id="PIRSR623088-1"/>
    </source>
</evidence>
<evidence type="ECO:0000256" key="18">
    <source>
        <dbReference type="PIRSR" id="PIRSR623088-3"/>
    </source>
</evidence>
<dbReference type="SUPFAM" id="SSF109604">
    <property type="entry name" value="HD-domain/PDEase-like"/>
    <property type="match status" value="1"/>
</dbReference>
<evidence type="ECO:0000256" key="12">
    <source>
        <dbReference type="ARBA" id="ARBA00022992"/>
    </source>
</evidence>
<dbReference type="OMA" id="FHIPYEV"/>
<feature type="binding site" evidence="17">
    <location>
        <begin position="607"/>
        <end position="611"/>
    </location>
    <ligand>
        <name>AMP</name>
        <dbReference type="ChEBI" id="CHEBI:456215"/>
    </ligand>
</feature>
<evidence type="ECO:0000256" key="4">
    <source>
        <dbReference type="ARBA" id="ARBA00022533"/>
    </source>
</evidence>
<dbReference type="InterPro" id="IPR003018">
    <property type="entry name" value="GAF"/>
</dbReference>
<evidence type="ECO:0000256" key="3">
    <source>
        <dbReference type="ARBA" id="ARBA00007648"/>
    </source>
</evidence>
<dbReference type="AlphaFoldDB" id="A0A9J7HTN3"/>
<evidence type="ECO:0000256" key="1">
    <source>
        <dbReference type="ARBA" id="ARBA00001946"/>
    </source>
</evidence>
<evidence type="ECO:0000259" key="21">
    <source>
        <dbReference type="PROSITE" id="PS51845"/>
    </source>
</evidence>
<dbReference type="GO" id="GO:0030553">
    <property type="term" value="F:cGMP binding"/>
    <property type="evidence" value="ECO:0007669"/>
    <property type="project" value="UniProtKB-KW"/>
</dbReference>
<keyword evidence="5" id="KW-0140">cGMP</keyword>
<organism evidence="22 23">
    <name type="scientific">Branchiostoma floridae</name>
    <name type="common">Florida lancelet</name>
    <name type="synonym">Amphioxus</name>
    <dbReference type="NCBI Taxonomy" id="7739"/>
    <lineage>
        <taxon>Eukaryota</taxon>
        <taxon>Metazoa</taxon>
        <taxon>Chordata</taxon>
        <taxon>Cephalochordata</taxon>
        <taxon>Leptocardii</taxon>
        <taxon>Amphioxiformes</taxon>
        <taxon>Branchiostomatidae</taxon>
        <taxon>Branchiostoma</taxon>
    </lineage>
</organism>
<evidence type="ECO:0000256" key="5">
    <source>
        <dbReference type="ARBA" id="ARBA00022535"/>
    </source>
</evidence>
<feature type="binding site" evidence="18">
    <location>
        <position position="648"/>
    </location>
    <ligand>
        <name>Zn(2+)</name>
        <dbReference type="ChEBI" id="CHEBI:29105"/>
        <label>2</label>
    </ligand>
</feature>
<keyword evidence="10 19" id="KW-0378">Hydrolase</keyword>
<comment type="cofactor">
    <cofactor evidence="2">
        <name>Zn(2+)</name>
        <dbReference type="ChEBI" id="CHEBI:29105"/>
    </cofactor>
</comment>
<dbReference type="GO" id="GO:0047555">
    <property type="term" value="F:3',5'-cyclic-GMP phosphodiesterase activity"/>
    <property type="evidence" value="ECO:0000318"/>
    <property type="project" value="GO_Central"/>
</dbReference>
<feature type="region of interest" description="Disordered" evidence="20">
    <location>
        <begin position="858"/>
        <end position="897"/>
    </location>
</feature>
<sequence>MAAGEDGALSREAVLDYLDSHPEFAGEYVSRARATQGRDGVPIVNWQAQQLFSRRRGSRHFDQHPETALGVSTFFPRRPLSPARRYNLRKRSPRKQPSLEKLSKLNELDLMLELIRDIANELDMTNLCHKILTHVGILTNADRCSLFLVKGSRDNKFLVSRLFDVTPDSSVEQAMNATGSHEIRVPFGCGIVGHVAKTKETVNIRNAYEDPRFNRTVDQRTGYHTHSILAMPICSADDEVLGVAQIINKATGGHEFTDKDEEVFRNYLTFCGISIANAQMFEMSITEYKRNQILLQLARNIFEEQTSVDKVVHKIMKDAQDLLKCERCSVFLTEDLHEQFSLLFESQRRRRQSLDLSAHPSTEPPRLSAGIPKTSAQGVDFSKIFDLVSGNDADKGVQSPSASTVAWLLESGLAKHVASTGEVLNLQNTGEDSRFQFTEEAETGFRIKSALCLPIYNRERKIIGVAQLLNKHNNELFDENDEGMFEAFAIFCGLGIHHTQMYENVCRLMSKQKVALEVLSYHATAREEDVGKLLSTISQTAQMPAATKIGLYDFRFNDFVMSEDETIQGAVRLFLECDLVNKFRVPYDVLCRWVLSVKKNYRPVTYHNWRHAFNVTQTMFVILKTAPFSSMFSDVEIFAMMTASLCHDLDHRGTNNAFQSKIESPLGRLYSTSTMEHHHFDHSIMIMNSEGNNIFQSLSDEDYRQAMSILEDSILSTDLALYFKKRGSFISRAQGGATDWTVEDNKSLLRAMMMTACDVSAICKPWEVQKKVAELVYSEFFQQGDIERTKLHQKPIDIMDREKKDELPKMQVGFIDSICMPLYKVMAEKWPSLHPLYEGCRTNRDHWQALSQQKTTIVLPEQTDTTSTGKRLASTSSTDDNHSETSTSDTGHSTIQTSEINLSGKLAVSSRECSTTDIVDKSADFTSKKTPLEHLILANKPKVAQDTDIQRICEEKRKEISWKRYTPADSKGQRIVQEAALKPRHAREEIVSHGQRTSSQPQQLCKKISRISLHCTDLEDVPREHIHNSRVCAIL</sequence>
<accession>A0A9J7HTN3</accession>
<dbReference type="Gene3D" id="3.30.450.40">
    <property type="match status" value="2"/>
</dbReference>
<evidence type="ECO:0000256" key="2">
    <source>
        <dbReference type="ARBA" id="ARBA00001947"/>
    </source>
</evidence>
<proteinExistence type="inferred from homology"/>
<keyword evidence="6" id="KW-0597">Phosphoprotein</keyword>
<dbReference type="SMART" id="SM00471">
    <property type="entry name" value="HDc"/>
    <property type="match status" value="1"/>
</dbReference>
<evidence type="ECO:0000256" key="17">
    <source>
        <dbReference type="PIRSR" id="PIRSR623088-2"/>
    </source>
</evidence>
<feature type="binding site" evidence="17">
    <location>
        <position position="758"/>
    </location>
    <ligand>
        <name>AMP</name>
        <dbReference type="ChEBI" id="CHEBI:456215"/>
    </ligand>
</feature>
<keyword evidence="9" id="KW-0547">Nucleotide-binding</keyword>
<dbReference type="Proteomes" id="UP000001554">
    <property type="component" value="Unplaced"/>
</dbReference>
<gene>
    <name evidence="23" type="primary">LOC118408926</name>
</gene>
<comment type="cofactor">
    <cofactor evidence="19">
        <name>a divalent metal cation</name>
        <dbReference type="ChEBI" id="CHEBI:60240"/>
    </cofactor>
    <text evidence="19">Binds 2 divalent metal cations per subunit. Site 1 may preferentially bind zinc ions, while site 2 has a preference for magnesium and/or manganese ions.</text>
</comment>
<evidence type="ECO:0000256" key="20">
    <source>
        <dbReference type="SAM" id="MobiDB-lite"/>
    </source>
</evidence>
<feature type="binding site" evidence="17">
    <location>
        <position position="811"/>
    </location>
    <ligand>
        <name>AMP</name>
        <dbReference type="ChEBI" id="CHEBI:456215"/>
    </ligand>
</feature>
<comment type="cofactor">
    <cofactor evidence="1">
        <name>Mg(2+)</name>
        <dbReference type="ChEBI" id="CHEBI:18420"/>
    </cofactor>
</comment>
<evidence type="ECO:0000256" key="11">
    <source>
        <dbReference type="ARBA" id="ARBA00022833"/>
    </source>
</evidence>
<feature type="binding site" evidence="18">
    <location>
        <position position="611"/>
    </location>
    <ligand>
        <name>Zn(2+)</name>
        <dbReference type="ChEBI" id="CHEBI:29105"/>
        <label>1</label>
    </ligand>
</feature>
<keyword evidence="11" id="KW-0862">Zinc</keyword>
<feature type="binding site" evidence="18">
    <location>
        <position position="647"/>
    </location>
    <ligand>
        <name>Zn(2+)</name>
        <dbReference type="ChEBI" id="CHEBI:29105"/>
        <label>1</label>
    </ligand>
</feature>
<evidence type="ECO:0000256" key="6">
    <source>
        <dbReference type="ARBA" id="ARBA00022553"/>
    </source>
</evidence>
<dbReference type="GeneID" id="118408926"/>
<dbReference type="InterPro" id="IPR002073">
    <property type="entry name" value="PDEase_catalytic_dom"/>
</dbReference>
<evidence type="ECO:0000256" key="19">
    <source>
        <dbReference type="RuleBase" id="RU363067"/>
    </source>
</evidence>
<name>A0A9J7HTN3_BRAFL</name>
<evidence type="ECO:0000256" key="13">
    <source>
        <dbReference type="ARBA" id="ARBA00036079"/>
    </source>
</evidence>
<feature type="binding site" evidence="18">
    <location>
        <position position="758"/>
    </location>
    <ligand>
        <name>Zn(2+)</name>
        <dbReference type="ChEBI" id="CHEBI:29105"/>
        <label>1</label>
    </ligand>
</feature>
<evidence type="ECO:0000256" key="14">
    <source>
        <dbReference type="ARBA" id="ARBA00037913"/>
    </source>
</evidence>
<feature type="domain" description="PDEase" evidence="21">
    <location>
        <begin position="526"/>
        <end position="854"/>
    </location>
</feature>
<keyword evidence="7 18" id="KW-0479">Metal-binding</keyword>
<dbReference type="PROSITE" id="PS00126">
    <property type="entry name" value="PDEASE_I_1"/>
    <property type="match status" value="1"/>
</dbReference>
<dbReference type="SUPFAM" id="SSF55781">
    <property type="entry name" value="GAF domain-like"/>
    <property type="match status" value="2"/>
</dbReference>
<dbReference type="FunFam" id="3.30.450.40:FF:000004">
    <property type="entry name" value="Phosphodiesterase"/>
    <property type="match status" value="1"/>
</dbReference>
<dbReference type="InterPro" id="IPR029016">
    <property type="entry name" value="GAF-like_dom_sf"/>
</dbReference>
<feature type="binding site" evidence="17">
    <location>
        <position position="648"/>
    </location>
    <ligand>
        <name>AMP</name>
        <dbReference type="ChEBI" id="CHEBI:456215"/>
    </ligand>
</feature>
<dbReference type="PANTHER" id="PTHR11347">
    <property type="entry name" value="CYCLIC NUCLEOTIDE PHOSPHODIESTERASE"/>
    <property type="match status" value="1"/>
</dbReference>
<keyword evidence="4" id="KW-0021">Allosteric enzyme</keyword>
<dbReference type="KEGG" id="bfo:118408926"/>
<evidence type="ECO:0000313" key="23">
    <source>
        <dbReference type="RefSeq" id="XP_035665681.1"/>
    </source>
</evidence>
<dbReference type="PROSITE" id="PS51845">
    <property type="entry name" value="PDEASE_I_2"/>
    <property type="match status" value="1"/>
</dbReference>
<reference evidence="23" key="1">
    <citation type="submission" date="2025-08" db="UniProtKB">
        <authorList>
            <consortium name="RefSeq"/>
        </authorList>
    </citation>
    <scope>IDENTIFICATION</scope>
    <source>
        <strain evidence="23">S238N-H82</strain>
        <tissue evidence="23">Testes</tissue>
    </source>
</reference>
<protein>
    <recommendedName>
        <fullName evidence="19">Phosphodiesterase</fullName>
        <ecNumber evidence="19">3.1.4.-</ecNumber>
    </recommendedName>
</protein>
<dbReference type="InterPro" id="IPR036971">
    <property type="entry name" value="PDEase_catalytic_dom_sf"/>
</dbReference>
<keyword evidence="8" id="KW-0677">Repeat</keyword>
<dbReference type="GO" id="GO:0004115">
    <property type="term" value="F:3',5'-cyclic-AMP phosphodiesterase activity"/>
    <property type="evidence" value="ECO:0000318"/>
    <property type="project" value="GO_Central"/>
</dbReference>
<feature type="binding site" evidence="18">
    <location>
        <position position="648"/>
    </location>
    <ligand>
        <name>Zn(2+)</name>
        <dbReference type="ChEBI" id="CHEBI:29105"/>
        <label>1</label>
    </ligand>
</feature>
<dbReference type="EC" id="3.1.4.-" evidence="19"/>
<dbReference type="CDD" id="cd00077">
    <property type="entry name" value="HDc"/>
    <property type="match status" value="1"/>
</dbReference>
<dbReference type="GO" id="GO:0046872">
    <property type="term" value="F:metal ion binding"/>
    <property type="evidence" value="ECO:0007669"/>
    <property type="project" value="UniProtKB-KW"/>
</dbReference>
<keyword evidence="22" id="KW-1185">Reference proteome</keyword>
<dbReference type="RefSeq" id="XP_035665681.1">
    <property type="nucleotide sequence ID" value="XM_035809788.1"/>
</dbReference>
<feature type="active site" description="Proton donor" evidence="16">
    <location>
        <position position="607"/>
    </location>
</feature>
<dbReference type="SMART" id="SM00065">
    <property type="entry name" value="GAF"/>
    <property type="match status" value="2"/>
</dbReference>
<dbReference type="GO" id="GO:0141162">
    <property type="term" value="P:negative regulation of cAMP/PKA signal transduction"/>
    <property type="evidence" value="ECO:0000318"/>
    <property type="project" value="GO_Central"/>
</dbReference>
<evidence type="ECO:0000256" key="10">
    <source>
        <dbReference type="ARBA" id="ARBA00022801"/>
    </source>
</evidence>
<evidence type="ECO:0000256" key="7">
    <source>
        <dbReference type="ARBA" id="ARBA00022723"/>
    </source>
</evidence>
<comment type="similarity">
    <text evidence="3 19">Belongs to the cyclic nucleotide phosphodiesterase family.</text>
</comment>
<dbReference type="Pfam" id="PF00233">
    <property type="entry name" value="PDEase_I"/>
    <property type="match status" value="1"/>
</dbReference>
<evidence type="ECO:0000313" key="22">
    <source>
        <dbReference type="Proteomes" id="UP000001554"/>
    </source>
</evidence>
<evidence type="ECO:0000256" key="15">
    <source>
        <dbReference type="ARBA" id="ARBA00059501"/>
    </source>
</evidence>
<dbReference type="PRINTS" id="PR00387">
    <property type="entry name" value="PDIESTERASE1"/>
</dbReference>
<evidence type="ECO:0000256" key="9">
    <source>
        <dbReference type="ARBA" id="ARBA00022741"/>
    </source>
</evidence>
<dbReference type="InterPro" id="IPR023088">
    <property type="entry name" value="PDEase"/>
</dbReference>
<dbReference type="OrthoDB" id="295473at2759"/>